<dbReference type="InterPro" id="IPR013201">
    <property type="entry name" value="Prot_inhib_I29"/>
</dbReference>
<dbReference type="Gene3D" id="3.90.70.10">
    <property type="entry name" value="Cysteine proteinases"/>
    <property type="match status" value="1"/>
</dbReference>
<dbReference type="SMART" id="SM00645">
    <property type="entry name" value="Pept_C1"/>
    <property type="match status" value="1"/>
</dbReference>
<dbReference type="CDD" id="cd02248">
    <property type="entry name" value="Peptidase_C1A"/>
    <property type="match status" value="1"/>
</dbReference>
<dbReference type="WBParaSite" id="Pan_g16610.t1">
    <property type="protein sequence ID" value="Pan_g16610.t1"/>
    <property type="gene ID" value="Pan_g16610"/>
</dbReference>
<evidence type="ECO:0000259" key="4">
    <source>
        <dbReference type="SMART" id="SM00848"/>
    </source>
</evidence>
<dbReference type="InterPro" id="IPR039417">
    <property type="entry name" value="Peptidase_C1A_papain-like"/>
</dbReference>
<proteinExistence type="inferred from homology"/>
<protein>
    <submittedName>
        <fullName evidence="6">Pept_C1 domain-containing protein</fullName>
    </submittedName>
</protein>
<feature type="domain" description="Cathepsin propeptide inhibitor" evidence="4">
    <location>
        <begin position="107"/>
        <end position="163"/>
    </location>
</feature>
<dbReference type="PANTHER" id="PTHR12411">
    <property type="entry name" value="CYSTEINE PROTEASE FAMILY C1-RELATED"/>
    <property type="match status" value="1"/>
</dbReference>
<name>A0A7E4V4V9_PANRE</name>
<accession>A0A7E4V4V9</accession>
<reference evidence="6" key="2">
    <citation type="submission" date="2020-10" db="UniProtKB">
        <authorList>
            <consortium name="WormBaseParasite"/>
        </authorList>
    </citation>
    <scope>IDENTIFICATION</scope>
</reference>
<evidence type="ECO:0000259" key="3">
    <source>
        <dbReference type="SMART" id="SM00645"/>
    </source>
</evidence>
<comment type="similarity">
    <text evidence="1">Belongs to the peptidase C1 family.</text>
</comment>
<organism evidence="5 6">
    <name type="scientific">Panagrellus redivivus</name>
    <name type="common">Microworm</name>
    <dbReference type="NCBI Taxonomy" id="6233"/>
    <lineage>
        <taxon>Eukaryota</taxon>
        <taxon>Metazoa</taxon>
        <taxon>Ecdysozoa</taxon>
        <taxon>Nematoda</taxon>
        <taxon>Chromadorea</taxon>
        <taxon>Rhabditida</taxon>
        <taxon>Tylenchina</taxon>
        <taxon>Panagrolaimomorpha</taxon>
        <taxon>Panagrolaimoidea</taxon>
        <taxon>Panagrolaimidae</taxon>
        <taxon>Panagrellus</taxon>
    </lineage>
</organism>
<evidence type="ECO:0000256" key="2">
    <source>
        <dbReference type="SAM" id="Phobius"/>
    </source>
</evidence>
<keyword evidence="2" id="KW-0812">Transmembrane</keyword>
<evidence type="ECO:0000256" key="1">
    <source>
        <dbReference type="ARBA" id="ARBA00008455"/>
    </source>
</evidence>
<sequence>MVMMPFFRDTPRSGKQNLLEDGTVLPSKQQAPSSSFAYVLLKGLFIIVGLFVLFLAADCLANQVFAKDASDPKLFREMIGLQREEISLLRSIQQKRHDVDDTEFNQFESLIKELNITYDTQDKLDSRFQIFTSNLKRIELAQKANENTVFGVNHFTLMSDDELQPFVMPHTDLLLLLPKSENIQELSTPLPTRPPTVDWRTKHAVTRVKDQGKCESSWAFTLTATIEAARVIDGHPLEERSEQELIDCTTNHGCSVLFPDMAFQYLENEGVTVEKLYPYAGKQQTCHKIKDQRVKVQNWIAIFGNESKIADWVAAKSPVFTHTDCEKAVGLIYIAIVGYGTENKDDYWLVKSNWGTKFGDHGYIKIKRGVNSCGMGQWAMAKINGKHVSADPDAVPHKTKGFQNFDIISTYNIYVINCEHCICLQEYEISRTFLSFLSVMKVWMDIQRSGKQQFGV</sequence>
<evidence type="ECO:0000313" key="5">
    <source>
        <dbReference type="Proteomes" id="UP000492821"/>
    </source>
</evidence>
<keyword evidence="2" id="KW-1133">Transmembrane helix</keyword>
<dbReference type="Pfam" id="PF08246">
    <property type="entry name" value="Inhibitor_I29"/>
    <property type="match status" value="1"/>
</dbReference>
<keyword evidence="2" id="KW-0472">Membrane</keyword>
<feature type="transmembrane region" description="Helical" evidence="2">
    <location>
        <begin position="36"/>
        <end position="57"/>
    </location>
</feature>
<dbReference type="InterPro" id="IPR038765">
    <property type="entry name" value="Papain-like_cys_pep_sf"/>
</dbReference>
<evidence type="ECO:0000313" key="6">
    <source>
        <dbReference type="WBParaSite" id="Pan_g16610.t1"/>
    </source>
</evidence>
<dbReference type="Proteomes" id="UP000492821">
    <property type="component" value="Unassembled WGS sequence"/>
</dbReference>
<keyword evidence="5" id="KW-1185">Reference proteome</keyword>
<dbReference type="GO" id="GO:0008234">
    <property type="term" value="F:cysteine-type peptidase activity"/>
    <property type="evidence" value="ECO:0007669"/>
    <property type="project" value="InterPro"/>
</dbReference>
<dbReference type="Pfam" id="PF00112">
    <property type="entry name" value="Peptidase_C1"/>
    <property type="match status" value="1"/>
</dbReference>
<dbReference type="GO" id="GO:0006508">
    <property type="term" value="P:proteolysis"/>
    <property type="evidence" value="ECO:0007669"/>
    <property type="project" value="InterPro"/>
</dbReference>
<dbReference type="SUPFAM" id="SSF54001">
    <property type="entry name" value="Cysteine proteinases"/>
    <property type="match status" value="1"/>
</dbReference>
<dbReference type="AlphaFoldDB" id="A0A7E4V4V9"/>
<dbReference type="InterPro" id="IPR000668">
    <property type="entry name" value="Peptidase_C1A_C"/>
</dbReference>
<reference evidence="5" key="1">
    <citation type="journal article" date="2013" name="Genetics">
        <title>The draft genome and transcriptome of Panagrellus redivivus are shaped by the harsh demands of a free-living lifestyle.</title>
        <authorList>
            <person name="Srinivasan J."/>
            <person name="Dillman A.R."/>
            <person name="Macchietto M.G."/>
            <person name="Heikkinen L."/>
            <person name="Lakso M."/>
            <person name="Fracchia K.M."/>
            <person name="Antoshechkin I."/>
            <person name="Mortazavi A."/>
            <person name="Wong G."/>
            <person name="Sternberg P.W."/>
        </authorList>
    </citation>
    <scope>NUCLEOTIDE SEQUENCE [LARGE SCALE GENOMIC DNA]</scope>
    <source>
        <strain evidence="5">MT8872</strain>
    </source>
</reference>
<dbReference type="SMART" id="SM00848">
    <property type="entry name" value="Inhibitor_I29"/>
    <property type="match status" value="1"/>
</dbReference>
<dbReference type="InterPro" id="IPR013128">
    <property type="entry name" value="Peptidase_C1A"/>
</dbReference>
<feature type="domain" description="Peptidase C1A papain C-terminal" evidence="3">
    <location>
        <begin position="193"/>
        <end position="383"/>
    </location>
</feature>